<dbReference type="InterPro" id="IPR044304">
    <property type="entry name" value="NUBPL-like"/>
</dbReference>
<dbReference type="EMBL" id="FO082275">
    <property type="protein sequence ID" value="CCO16088.1"/>
    <property type="molecule type" value="Genomic_DNA"/>
</dbReference>
<dbReference type="Pfam" id="PF10609">
    <property type="entry name" value="ParA"/>
    <property type="match status" value="1"/>
</dbReference>
<evidence type="ECO:0000256" key="6">
    <source>
        <dbReference type="ARBA" id="ARBA00024036"/>
    </source>
</evidence>
<dbReference type="eggNOG" id="KOG3022">
    <property type="taxonomic scope" value="Eukaryota"/>
</dbReference>
<dbReference type="Gene3D" id="3.40.50.300">
    <property type="entry name" value="P-loop containing nucleotide triphosphate hydrolases"/>
    <property type="match status" value="1"/>
</dbReference>
<dbReference type="PANTHER" id="PTHR42961:SF2">
    <property type="entry name" value="IRON-SULFUR PROTEIN NUBPL"/>
    <property type="match status" value="1"/>
</dbReference>
<dbReference type="InterPro" id="IPR033756">
    <property type="entry name" value="YlxH/NBP35"/>
</dbReference>
<keyword evidence="2" id="KW-0547">Nucleotide-binding</keyword>
<dbReference type="GeneID" id="19016315"/>
<keyword evidence="5" id="KW-0411">Iron-sulfur</keyword>
<dbReference type="InterPro" id="IPR027417">
    <property type="entry name" value="P-loop_NTPase"/>
</dbReference>
<dbReference type="GO" id="GO:0005524">
    <property type="term" value="F:ATP binding"/>
    <property type="evidence" value="ECO:0007669"/>
    <property type="project" value="UniProtKB-KW"/>
</dbReference>
<keyword evidence="8" id="KW-1185">Reference proteome</keyword>
<keyword evidence="4" id="KW-0408">Iron</keyword>
<dbReference type="FunFam" id="3.40.50.300:FF:001278">
    <property type="entry name" value="Iron-sulfur cluster carrier protein"/>
    <property type="match status" value="1"/>
</dbReference>
<evidence type="ECO:0000313" key="7">
    <source>
        <dbReference type="EMBL" id="CCO16088.1"/>
    </source>
</evidence>
<gene>
    <name evidence="7" type="ORF">Bathy04g02890</name>
</gene>
<sequence>MKSCLLLRDRIKSAACASSSRSVASRKSLCFCFRSGGYSSFFSSAESSFVDADTSELKKKKVFEKPPLPPSLLRCKHIIAVASGKGGVGKSTTAVNLAIASAKCGLKVALLDADIFGPSIPLLMNLRDLQPKVVTERDGSKRMLPLENFNVKCQSMGFLLPRDQAAVWRGPMVMGALSKLIQETKWGSDLDVLFVDMPPGTGDAHITVAQKVPISGVIVVSTPNELSLIDARRAVDMYAKVDAKILGVVENMSYFSADGGKTKHFPFGERGGSEFAKQLGVDVLAEVPILEGVSRGGDIGRPVAASLTMTTTTEDDEEQQQRENVTLEGEIYRTIAKKIFNLK</sequence>
<protein>
    <submittedName>
        <fullName evidence="7">Nucleotide-binding protein-like protein</fullName>
    </submittedName>
</protein>
<keyword evidence="3" id="KW-0067">ATP-binding</keyword>
<evidence type="ECO:0000256" key="3">
    <source>
        <dbReference type="ARBA" id="ARBA00022840"/>
    </source>
</evidence>
<dbReference type="Proteomes" id="UP000198341">
    <property type="component" value="Chromosome 4"/>
</dbReference>
<dbReference type="InterPro" id="IPR019591">
    <property type="entry name" value="Mrp/NBP35_ATP-bd"/>
</dbReference>
<evidence type="ECO:0000256" key="2">
    <source>
        <dbReference type="ARBA" id="ARBA00022741"/>
    </source>
</evidence>
<dbReference type="AlphaFoldDB" id="K8F3H0"/>
<evidence type="ECO:0000256" key="5">
    <source>
        <dbReference type="ARBA" id="ARBA00023014"/>
    </source>
</evidence>
<dbReference type="GO" id="GO:0140663">
    <property type="term" value="F:ATP-dependent FeS chaperone activity"/>
    <property type="evidence" value="ECO:0007669"/>
    <property type="project" value="InterPro"/>
</dbReference>
<evidence type="ECO:0000256" key="4">
    <source>
        <dbReference type="ARBA" id="ARBA00023004"/>
    </source>
</evidence>
<dbReference type="PANTHER" id="PTHR42961">
    <property type="entry name" value="IRON-SULFUR PROTEIN NUBPL"/>
    <property type="match status" value="1"/>
</dbReference>
<dbReference type="GO" id="GO:0032981">
    <property type="term" value="P:mitochondrial respiratory chain complex I assembly"/>
    <property type="evidence" value="ECO:0007669"/>
    <property type="project" value="TreeGrafter"/>
</dbReference>
<dbReference type="RefSeq" id="XP_007513563.1">
    <property type="nucleotide sequence ID" value="XM_007513501.1"/>
</dbReference>
<dbReference type="GO" id="GO:0016226">
    <property type="term" value="P:iron-sulfur cluster assembly"/>
    <property type="evidence" value="ECO:0007669"/>
    <property type="project" value="InterPro"/>
</dbReference>
<evidence type="ECO:0000313" key="8">
    <source>
        <dbReference type="Proteomes" id="UP000198341"/>
    </source>
</evidence>
<dbReference type="STRING" id="41875.K8F3H0"/>
<dbReference type="KEGG" id="bpg:Bathy04g02890"/>
<dbReference type="GO" id="GO:0005739">
    <property type="term" value="C:mitochondrion"/>
    <property type="evidence" value="ECO:0007669"/>
    <property type="project" value="TreeGrafter"/>
</dbReference>
<proteinExistence type="inferred from homology"/>
<reference evidence="7 8" key="1">
    <citation type="submission" date="2011-10" db="EMBL/GenBank/DDBJ databases">
        <authorList>
            <person name="Genoscope - CEA"/>
        </authorList>
    </citation>
    <scope>NUCLEOTIDE SEQUENCE [LARGE SCALE GENOMIC DNA]</scope>
    <source>
        <strain evidence="7 8">RCC 1105</strain>
    </source>
</reference>
<dbReference type="HAMAP" id="MF_02040">
    <property type="entry name" value="Mrp_NBP35"/>
    <property type="match status" value="1"/>
</dbReference>
<dbReference type="SUPFAM" id="SSF52540">
    <property type="entry name" value="P-loop containing nucleoside triphosphate hydrolases"/>
    <property type="match status" value="1"/>
</dbReference>
<comment type="similarity">
    <text evidence="6">Belongs to the Mrp/NBP35 ATP-binding proteins family.</text>
</comment>
<evidence type="ECO:0000256" key="1">
    <source>
        <dbReference type="ARBA" id="ARBA00022723"/>
    </source>
</evidence>
<organism evidence="7 8">
    <name type="scientific">Bathycoccus prasinos</name>
    <dbReference type="NCBI Taxonomy" id="41875"/>
    <lineage>
        <taxon>Eukaryota</taxon>
        <taxon>Viridiplantae</taxon>
        <taxon>Chlorophyta</taxon>
        <taxon>Mamiellophyceae</taxon>
        <taxon>Mamiellales</taxon>
        <taxon>Bathycoccaceae</taxon>
        <taxon>Bathycoccus</taxon>
    </lineage>
</organism>
<dbReference type="GO" id="GO:0051539">
    <property type="term" value="F:4 iron, 4 sulfur cluster binding"/>
    <property type="evidence" value="ECO:0007669"/>
    <property type="project" value="TreeGrafter"/>
</dbReference>
<dbReference type="CDD" id="cd02037">
    <property type="entry name" value="Mrp_NBP35"/>
    <property type="match status" value="1"/>
</dbReference>
<keyword evidence="1" id="KW-0479">Metal-binding</keyword>
<name>K8F3H0_9CHLO</name>
<accession>K8F3H0</accession>
<dbReference type="OrthoDB" id="1741334at2759"/>
<dbReference type="GO" id="GO:0046872">
    <property type="term" value="F:metal ion binding"/>
    <property type="evidence" value="ECO:0007669"/>
    <property type="project" value="UniProtKB-KW"/>
</dbReference>